<reference evidence="2" key="1">
    <citation type="submission" date="2021-01" db="EMBL/GenBank/DDBJ databases">
        <authorList>
            <consortium name="Genoscope - CEA"/>
            <person name="William W."/>
        </authorList>
    </citation>
    <scope>NUCLEOTIDE SEQUENCE</scope>
</reference>
<dbReference type="Proteomes" id="UP001295469">
    <property type="component" value="Chromosome A01"/>
</dbReference>
<keyword evidence="1" id="KW-0812">Transmembrane</keyword>
<feature type="transmembrane region" description="Helical" evidence="1">
    <location>
        <begin position="12"/>
        <end position="32"/>
    </location>
</feature>
<dbReference type="EMBL" id="HG994355">
    <property type="protein sequence ID" value="CAF2147504.1"/>
    <property type="molecule type" value="Genomic_DNA"/>
</dbReference>
<organism evidence="2">
    <name type="scientific">Brassica napus</name>
    <name type="common">Rape</name>
    <dbReference type="NCBI Taxonomy" id="3708"/>
    <lineage>
        <taxon>Eukaryota</taxon>
        <taxon>Viridiplantae</taxon>
        <taxon>Streptophyta</taxon>
        <taxon>Embryophyta</taxon>
        <taxon>Tracheophyta</taxon>
        <taxon>Spermatophyta</taxon>
        <taxon>Magnoliopsida</taxon>
        <taxon>eudicotyledons</taxon>
        <taxon>Gunneridae</taxon>
        <taxon>Pentapetalae</taxon>
        <taxon>rosids</taxon>
        <taxon>malvids</taxon>
        <taxon>Brassicales</taxon>
        <taxon>Brassicaceae</taxon>
        <taxon>Brassiceae</taxon>
        <taxon>Brassica</taxon>
    </lineage>
</organism>
<name>A0A816XJT1_BRANA</name>
<proteinExistence type="predicted"/>
<keyword evidence="1" id="KW-0472">Membrane</keyword>
<dbReference type="AlphaFoldDB" id="A0A816XJT1"/>
<evidence type="ECO:0000313" key="2">
    <source>
        <dbReference type="EMBL" id="CAF2147504.1"/>
    </source>
</evidence>
<accession>A0A816XJT1</accession>
<gene>
    <name evidence="2" type="ORF">DARMORV10_A01P06270.1</name>
</gene>
<sequence>MQGGDHLSACKVSYQSSVISFLLKLSFVIIMISTYSQTVNNQLTHKPFEYTSEFMSSIINKV</sequence>
<protein>
    <submittedName>
        <fullName evidence="2">(rape) hypothetical protein</fullName>
    </submittedName>
</protein>
<keyword evidence="1" id="KW-1133">Transmembrane helix</keyword>
<evidence type="ECO:0000256" key="1">
    <source>
        <dbReference type="SAM" id="Phobius"/>
    </source>
</evidence>